<dbReference type="InterPro" id="IPR036291">
    <property type="entry name" value="NAD(P)-bd_dom_sf"/>
</dbReference>
<organism evidence="3">
    <name type="scientific">marine metagenome</name>
    <dbReference type="NCBI Taxonomy" id="408172"/>
    <lineage>
        <taxon>unclassified sequences</taxon>
        <taxon>metagenomes</taxon>
        <taxon>ecological metagenomes</taxon>
    </lineage>
</organism>
<dbReference type="SUPFAM" id="SSF51735">
    <property type="entry name" value="NAD(P)-binding Rossmann-fold domains"/>
    <property type="match status" value="1"/>
</dbReference>
<dbReference type="Gene3D" id="3.90.180.10">
    <property type="entry name" value="Medium-chain alcohol dehydrogenases, catalytic domain"/>
    <property type="match status" value="1"/>
</dbReference>
<evidence type="ECO:0000256" key="1">
    <source>
        <dbReference type="ARBA" id="ARBA00022857"/>
    </source>
</evidence>
<dbReference type="Pfam" id="PF00107">
    <property type="entry name" value="ADH_zinc_N"/>
    <property type="match status" value="1"/>
</dbReference>
<keyword evidence="1" id="KW-0521">NADP</keyword>
<accession>A0A382FZN9</accession>
<sequence length="344" mass="35933">MSGFGGPEVLDLTEVAVPDVGPHEVLVEVEAVGVNRIDLATMRREGLAHGVQLGHVPGIDPAGTVVEVGDSVIDRRVGERVVVRPVIACGTCVWCTDGHDDSCDSLAYVGVHRPGGFAEFVAVPSDNAHPIPEALTFAEAAAFSHSFPVALQMLRERAQVGEGDTVLVTGAAGAVGVAAVQMAKHLGARVIAAAGSSVRAERCLGFGADLAIDYGSRPRFAEEVRDFAPTGISACIETTGAPHLWEQVVSTMGKRGQIVVCGAHVGGQVALDLFWLFRTRVSITGSAASTRAAFVNALATFSEQGMIAPVHCVVPLAEFHRAFDLLGNRDRVGKVVLGMVRTSA</sequence>
<dbReference type="EMBL" id="UINC01052585">
    <property type="protein sequence ID" value="SVB68079.1"/>
    <property type="molecule type" value="Genomic_DNA"/>
</dbReference>
<dbReference type="InterPro" id="IPR051603">
    <property type="entry name" value="Zinc-ADH_QOR/CCCR"/>
</dbReference>
<dbReference type="InterPro" id="IPR020843">
    <property type="entry name" value="ER"/>
</dbReference>
<evidence type="ECO:0000313" key="3">
    <source>
        <dbReference type="EMBL" id="SVB68079.1"/>
    </source>
</evidence>
<feature type="domain" description="Enoyl reductase (ER)" evidence="2">
    <location>
        <begin position="5"/>
        <end position="337"/>
    </location>
</feature>
<evidence type="ECO:0000259" key="2">
    <source>
        <dbReference type="SMART" id="SM00829"/>
    </source>
</evidence>
<dbReference type="InterPro" id="IPR013149">
    <property type="entry name" value="ADH-like_C"/>
</dbReference>
<dbReference type="GO" id="GO:0016491">
    <property type="term" value="F:oxidoreductase activity"/>
    <property type="evidence" value="ECO:0007669"/>
    <property type="project" value="InterPro"/>
</dbReference>
<dbReference type="SUPFAM" id="SSF50129">
    <property type="entry name" value="GroES-like"/>
    <property type="match status" value="1"/>
</dbReference>
<proteinExistence type="predicted"/>
<dbReference type="AlphaFoldDB" id="A0A382FZN9"/>
<dbReference type="PANTHER" id="PTHR44154">
    <property type="entry name" value="QUINONE OXIDOREDUCTASE"/>
    <property type="match status" value="1"/>
</dbReference>
<gene>
    <name evidence="3" type="ORF">METZ01_LOCUS220933</name>
</gene>
<name>A0A382FZN9_9ZZZZ</name>
<dbReference type="InterPro" id="IPR011032">
    <property type="entry name" value="GroES-like_sf"/>
</dbReference>
<dbReference type="SMART" id="SM00829">
    <property type="entry name" value="PKS_ER"/>
    <property type="match status" value="1"/>
</dbReference>
<protein>
    <recommendedName>
        <fullName evidence="2">Enoyl reductase (ER) domain-containing protein</fullName>
    </recommendedName>
</protein>
<dbReference type="Pfam" id="PF08240">
    <property type="entry name" value="ADH_N"/>
    <property type="match status" value="1"/>
</dbReference>
<dbReference type="InterPro" id="IPR013154">
    <property type="entry name" value="ADH-like_N"/>
</dbReference>
<reference evidence="3" key="1">
    <citation type="submission" date="2018-05" db="EMBL/GenBank/DDBJ databases">
        <authorList>
            <person name="Lanie J.A."/>
            <person name="Ng W.-L."/>
            <person name="Kazmierczak K.M."/>
            <person name="Andrzejewski T.M."/>
            <person name="Davidsen T.M."/>
            <person name="Wayne K.J."/>
            <person name="Tettelin H."/>
            <person name="Glass J.I."/>
            <person name="Rusch D."/>
            <person name="Podicherti R."/>
            <person name="Tsui H.-C.T."/>
            <person name="Winkler M.E."/>
        </authorList>
    </citation>
    <scope>NUCLEOTIDE SEQUENCE</scope>
</reference>
<dbReference type="PANTHER" id="PTHR44154:SF1">
    <property type="entry name" value="QUINONE OXIDOREDUCTASE"/>
    <property type="match status" value="1"/>
</dbReference>